<dbReference type="PANTHER" id="PTHR13507:SF0">
    <property type="entry name" value="PRKR-INTERACTING PROTEIN 1"/>
    <property type="match status" value="1"/>
</dbReference>
<dbReference type="GO" id="GO:0004860">
    <property type="term" value="F:protein kinase inhibitor activity"/>
    <property type="evidence" value="ECO:0007669"/>
    <property type="project" value="TreeGrafter"/>
</dbReference>
<gene>
    <name evidence="2" type="ORF">TAPDE_002454</name>
</gene>
<evidence type="ECO:0000313" key="3">
    <source>
        <dbReference type="Proteomes" id="UP000013776"/>
    </source>
</evidence>
<comment type="caution">
    <text evidence="2">The sequence shown here is derived from an EMBL/GenBank/DDBJ whole genome shotgun (WGS) entry which is preliminary data.</text>
</comment>
<feature type="region of interest" description="Disordered" evidence="1">
    <location>
        <begin position="1"/>
        <end position="69"/>
    </location>
</feature>
<feature type="compositionally biased region" description="Basic and acidic residues" evidence="1">
    <location>
        <begin position="129"/>
        <end position="150"/>
    </location>
</feature>
<dbReference type="Pfam" id="PF06658">
    <property type="entry name" value="DUF1168"/>
    <property type="match status" value="1"/>
</dbReference>
<evidence type="ECO:0000256" key="1">
    <source>
        <dbReference type="SAM" id="MobiDB-lite"/>
    </source>
</evidence>
<evidence type="ECO:0008006" key="4">
    <source>
        <dbReference type="Google" id="ProtNLM"/>
    </source>
</evidence>
<dbReference type="GO" id="GO:0003725">
    <property type="term" value="F:double-stranded RNA binding"/>
    <property type="evidence" value="ECO:0007669"/>
    <property type="project" value="InterPro"/>
</dbReference>
<feature type="compositionally biased region" description="Basic and acidic residues" evidence="1">
    <location>
        <begin position="82"/>
        <end position="113"/>
    </location>
</feature>
<dbReference type="VEuPathDB" id="FungiDB:TAPDE_002454"/>
<feature type="region of interest" description="Disordered" evidence="1">
    <location>
        <begin position="82"/>
        <end position="150"/>
    </location>
</feature>
<organism evidence="2 3">
    <name type="scientific">Taphrina deformans (strain PYCC 5710 / ATCC 11124 / CBS 356.35 / IMI 108563 / JCM 9778 / NBRC 8474)</name>
    <name type="common">Peach leaf curl fungus</name>
    <name type="synonym">Lalaria deformans</name>
    <dbReference type="NCBI Taxonomy" id="1097556"/>
    <lineage>
        <taxon>Eukaryota</taxon>
        <taxon>Fungi</taxon>
        <taxon>Dikarya</taxon>
        <taxon>Ascomycota</taxon>
        <taxon>Taphrinomycotina</taxon>
        <taxon>Taphrinomycetes</taxon>
        <taxon>Taphrinales</taxon>
        <taxon>Taphrinaceae</taxon>
        <taxon>Taphrina</taxon>
    </lineage>
</organism>
<name>R4X9P2_TAPDE</name>
<proteinExistence type="predicted"/>
<sequence length="150" mass="17144">MEPPPRKKVKNDPISIQRQQLEYLESHPDRDHTAVPAPPSSGLAPPPDFVSSTQGSSAGAGSGEFHVYKASRRRELERLAEMDALNREEKDQLAFERNRERTRREDEERTEKNRLKREKQRAAKQRAIQAEKEKKATLKGTKGDVERSEG</sequence>
<dbReference type="EMBL" id="CAHR02000084">
    <property type="protein sequence ID" value="CCG82450.1"/>
    <property type="molecule type" value="Genomic_DNA"/>
</dbReference>
<evidence type="ECO:0000313" key="2">
    <source>
        <dbReference type="EMBL" id="CCG82450.1"/>
    </source>
</evidence>
<dbReference type="PANTHER" id="PTHR13507">
    <property type="entry name" value="PRKR-INTERACTING PROTEIN 1"/>
    <property type="match status" value="1"/>
</dbReference>
<dbReference type="AlphaFoldDB" id="R4X9P2"/>
<dbReference type="eggNOG" id="KOG4055">
    <property type="taxonomic scope" value="Eukaryota"/>
</dbReference>
<keyword evidence="3" id="KW-1185">Reference proteome</keyword>
<accession>R4X9P2</accession>
<feature type="compositionally biased region" description="Pro residues" evidence="1">
    <location>
        <begin position="36"/>
        <end position="48"/>
    </location>
</feature>
<dbReference type="Proteomes" id="UP000013776">
    <property type="component" value="Unassembled WGS sequence"/>
</dbReference>
<feature type="compositionally biased region" description="Basic and acidic residues" evidence="1">
    <location>
        <begin position="24"/>
        <end position="33"/>
    </location>
</feature>
<dbReference type="GO" id="GO:0019901">
    <property type="term" value="F:protein kinase binding"/>
    <property type="evidence" value="ECO:0007669"/>
    <property type="project" value="TreeGrafter"/>
</dbReference>
<reference evidence="2 3" key="1">
    <citation type="journal article" date="2013" name="MBio">
        <title>Genome sequencing of the plant pathogen Taphrina deformans, the causal agent of peach leaf curl.</title>
        <authorList>
            <person name="Cisse O.H."/>
            <person name="Almeida J.M.G.C.F."/>
            <person name="Fonseca A."/>
            <person name="Kumar A.A."/>
            <person name="Salojaervi J."/>
            <person name="Overmyer K."/>
            <person name="Hauser P.M."/>
            <person name="Pagni M."/>
        </authorList>
    </citation>
    <scope>NUCLEOTIDE SEQUENCE [LARGE SCALE GENOMIC DNA]</scope>
    <source>
        <strain evidence="3">PYCC 5710 / ATCC 11124 / CBS 356.35 / IMI 108563 / JCM 9778 / NBRC 8474</strain>
    </source>
</reference>
<protein>
    <recommendedName>
        <fullName evidence="4">DUF1168 domain protein</fullName>
    </recommendedName>
</protein>
<dbReference type="GO" id="GO:0005730">
    <property type="term" value="C:nucleolus"/>
    <property type="evidence" value="ECO:0007669"/>
    <property type="project" value="TreeGrafter"/>
</dbReference>
<dbReference type="InterPro" id="IPR009548">
    <property type="entry name" value="Prkrip1"/>
</dbReference>
<feature type="compositionally biased region" description="Basic residues" evidence="1">
    <location>
        <begin position="114"/>
        <end position="124"/>
    </location>
</feature>
<dbReference type="STRING" id="1097556.R4X9P2"/>